<dbReference type="EC" id="3.5.-.-" evidence="1"/>
<organism evidence="1">
    <name type="scientific">Deinococcus sonorensis KR-87</name>
    <dbReference type="NCBI Taxonomy" id="694439"/>
    <lineage>
        <taxon>Bacteria</taxon>
        <taxon>Thermotogati</taxon>
        <taxon>Deinococcota</taxon>
        <taxon>Deinococci</taxon>
        <taxon>Deinococcales</taxon>
        <taxon>Deinococcaceae</taxon>
        <taxon>Deinococcus</taxon>
    </lineage>
</organism>
<dbReference type="RefSeq" id="WP_350241532.1">
    <property type="nucleotide sequence ID" value="NZ_CP158297.1"/>
</dbReference>
<dbReference type="Pfam" id="PF04199">
    <property type="entry name" value="Cyclase"/>
    <property type="match status" value="1"/>
</dbReference>
<dbReference type="PANTHER" id="PTHR31118">
    <property type="entry name" value="CYCLASE-LIKE PROTEIN 2"/>
    <property type="match status" value="1"/>
</dbReference>
<keyword evidence="1" id="KW-0378">Hydrolase</keyword>
<gene>
    <name evidence="1" type="ORF">ABOD76_01670</name>
</gene>
<dbReference type="KEGG" id="dsc:ABOD76_01670"/>
<keyword evidence="1" id="KW-0614">Plasmid</keyword>
<dbReference type="GO" id="GO:0004061">
    <property type="term" value="F:arylformamidase activity"/>
    <property type="evidence" value="ECO:0007669"/>
    <property type="project" value="InterPro"/>
</dbReference>
<accession>A0AAU7U694</accession>
<dbReference type="InterPro" id="IPR037175">
    <property type="entry name" value="KFase_sf"/>
</dbReference>
<dbReference type="Gene3D" id="3.50.30.50">
    <property type="entry name" value="Putative cyclase"/>
    <property type="match status" value="1"/>
</dbReference>
<name>A0AAU7U694_9DEIO</name>
<reference evidence="1" key="1">
    <citation type="submission" date="2024-06" db="EMBL/GenBank/DDBJ databases">
        <title>Draft Genome Sequence of Deinococcus sonorensis Type Strain KR-87, a Biofilm Producing Representative of the Genus Deinococcus.</title>
        <authorList>
            <person name="Boren L.S."/>
            <person name="Grosso R.A."/>
            <person name="Hugenberg-Cox A.N."/>
            <person name="Hill J.T.E."/>
            <person name="Albert C.M."/>
            <person name="Tuohy J.M."/>
        </authorList>
    </citation>
    <scope>NUCLEOTIDE SEQUENCE</scope>
    <source>
        <strain evidence="1">KR-87</strain>
        <plasmid evidence="1">pDson01</plasmid>
    </source>
</reference>
<geneLocation type="plasmid" evidence="1">
    <name>pDson01</name>
</geneLocation>
<dbReference type="InterPro" id="IPR007325">
    <property type="entry name" value="KFase/CYL"/>
</dbReference>
<evidence type="ECO:0000313" key="1">
    <source>
        <dbReference type="EMBL" id="XBV83785.1"/>
    </source>
</evidence>
<dbReference type="AlphaFoldDB" id="A0AAU7U694"/>
<dbReference type="SUPFAM" id="SSF102198">
    <property type="entry name" value="Putative cyclase"/>
    <property type="match status" value="1"/>
</dbReference>
<sequence>MRVVDLSAPIQPSHPDVPAFQRVGIDYYSNAQGGEEIERMFGVPRELLRAGEGWATDTFTNFGTHSSTHVDAPLHYNSTIQGQPAQSIDQLPLEWFFAPGVVLDVRHKADGDAVTVDDLQSLLTGIGHTLRPLDIVLIRTGRDQFYGQPDYWLRGPGVSADATRWLYQQGVRVMGIDAWGWDAPLTTQAEQARAAGQPGVFWAAHQVDLAYSQIERLTNLGALPATGFQVSCFPLKIVGGSAGPARVVALLD</sequence>
<protein>
    <submittedName>
        <fullName evidence="1">Cyclase family protein</fullName>
        <ecNumber evidence="1">3.5.-.-</ecNumber>
    </submittedName>
</protein>
<dbReference type="EMBL" id="CP158297">
    <property type="protein sequence ID" value="XBV83785.1"/>
    <property type="molecule type" value="Genomic_DNA"/>
</dbReference>
<dbReference type="GO" id="GO:0019441">
    <property type="term" value="P:L-tryptophan catabolic process to kynurenine"/>
    <property type="evidence" value="ECO:0007669"/>
    <property type="project" value="InterPro"/>
</dbReference>
<proteinExistence type="predicted"/>
<dbReference type="PANTHER" id="PTHR31118:SF12">
    <property type="entry name" value="CYCLASE-LIKE PROTEIN 2"/>
    <property type="match status" value="1"/>
</dbReference>